<proteinExistence type="inferred from homology"/>
<comment type="similarity">
    <text evidence="6">Belongs to the glycosyl hydrolase 24 family.</text>
</comment>
<dbReference type="EC" id="3.2.1.17" evidence="6"/>
<organism evidence="7 8">
    <name type="scientific">Undibacterium jejuense</name>
    <dbReference type="NCBI Taxonomy" id="1344949"/>
    <lineage>
        <taxon>Bacteria</taxon>
        <taxon>Pseudomonadati</taxon>
        <taxon>Pseudomonadota</taxon>
        <taxon>Betaproteobacteria</taxon>
        <taxon>Burkholderiales</taxon>
        <taxon>Oxalobacteraceae</taxon>
        <taxon>Undibacterium</taxon>
    </lineage>
</organism>
<dbReference type="AlphaFoldDB" id="A0A923HF76"/>
<dbReference type="Gene3D" id="1.10.530.40">
    <property type="match status" value="1"/>
</dbReference>
<dbReference type="PANTHER" id="PTHR38107">
    <property type="match status" value="1"/>
</dbReference>
<keyword evidence="3 6" id="KW-0081">Bacteriolytic enzyme</keyword>
<dbReference type="Pfam" id="PF00959">
    <property type="entry name" value="Phage_lysozyme"/>
    <property type="match status" value="1"/>
</dbReference>
<keyword evidence="8" id="KW-1185">Reference proteome</keyword>
<keyword evidence="4 6" id="KW-0378">Hydrolase</keyword>
<keyword evidence="2 6" id="KW-0929">Antimicrobial</keyword>
<evidence type="ECO:0000256" key="2">
    <source>
        <dbReference type="ARBA" id="ARBA00022529"/>
    </source>
</evidence>
<dbReference type="CDD" id="cd16900">
    <property type="entry name" value="endolysin_R21-like"/>
    <property type="match status" value="1"/>
</dbReference>
<protein>
    <recommendedName>
        <fullName evidence="6">Lysozyme</fullName>
        <ecNumber evidence="6">3.2.1.17</ecNumber>
    </recommendedName>
</protein>
<evidence type="ECO:0000313" key="7">
    <source>
        <dbReference type="EMBL" id="MBC3860492.1"/>
    </source>
</evidence>
<keyword evidence="5 6" id="KW-0326">Glycosidase</keyword>
<dbReference type="InterPro" id="IPR034690">
    <property type="entry name" value="Endolysin_T4_type"/>
</dbReference>
<dbReference type="PANTHER" id="PTHR38107:SF3">
    <property type="entry name" value="LYSOZYME RRRD-RELATED"/>
    <property type="match status" value="1"/>
</dbReference>
<gene>
    <name evidence="7" type="ORF">H8K32_00125</name>
</gene>
<sequence>MAIDNVKQRLAAAGLAAALPLIVAFEGTFYAAYLDPVRIPTICRGHTGGVQLGQVATPEQCDDYTLQDLVKAKETIDSCMHTPLNDNQRAAFASFVFNVGHGKAGVKDGFCVLKSGRPSTMVTMLNASNIAGACNQLPLWNTAEGKVYPGLTKRRAAERELCLKAPT</sequence>
<evidence type="ECO:0000256" key="3">
    <source>
        <dbReference type="ARBA" id="ARBA00022638"/>
    </source>
</evidence>
<dbReference type="SUPFAM" id="SSF53955">
    <property type="entry name" value="Lysozyme-like"/>
    <property type="match status" value="1"/>
</dbReference>
<dbReference type="InterPro" id="IPR023346">
    <property type="entry name" value="Lysozyme-like_dom_sf"/>
</dbReference>
<evidence type="ECO:0000256" key="6">
    <source>
        <dbReference type="RuleBase" id="RU003788"/>
    </source>
</evidence>
<comment type="caution">
    <text evidence="7">The sequence shown here is derived from an EMBL/GenBank/DDBJ whole genome shotgun (WGS) entry which is preliminary data.</text>
</comment>
<dbReference type="RefSeq" id="WP_186910441.1">
    <property type="nucleotide sequence ID" value="NZ_JACOFV010000001.1"/>
</dbReference>
<dbReference type="InterPro" id="IPR023347">
    <property type="entry name" value="Lysozyme_dom_sf"/>
</dbReference>
<dbReference type="GO" id="GO:0003796">
    <property type="term" value="F:lysozyme activity"/>
    <property type="evidence" value="ECO:0007669"/>
    <property type="project" value="UniProtKB-EC"/>
</dbReference>
<evidence type="ECO:0000313" key="8">
    <source>
        <dbReference type="Proteomes" id="UP000634011"/>
    </source>
</evidence>
<comment type="catalytic activity">
    <reaction evidence="1 6">
        <text>Hydrolysis of (1-&gt;4)-beta-linkages between N-acetylmuramic acid and N-acetyl-D-glucosamine residues in a peptidoglycan and between N-acetyl-D-glucosamine residues in chitodextrins.</text>
        <dbReference type="EC" id="3.2.1.17"/>
    </reaction>
</comment>
<evidence type="ECO:0000256" key="5">
    <source>
        <dbReference type="ARBA" id="ARBA00023295"/>
    </source>
</evidence>
<dbReference type="HAMAP" id="MF_04110">
    <property type="entry name" value="ENDOLYSIN_T4"/>
    <property type="match status" value="1"/>
</dbReference>
<dbReference type="InterPro" id="IPR002196">
    <property type="entry name" value="Glyco_hydro_24"/>
</dbReference>
<evidence type="ECO:0000256" key="1">
    <source>
        <dbReference type="ARBA" id="ARBA00000632"/>
    </source>
</evidence>
<name>A0A923HF76_9BURK</name>
<dbReference type="GO" id="GO:0009253">
    <property type="term" value="P:peptidoglycan catabolic process"/>
    <property type="evidence" value="ECO:0007669"/>
    <property type="project" value="InterPro"/>
</dbReference>
<dbReference type="Proteomes" id="UP000634011">
    <property type="component" value="Unassembled WGS sequence"/>
</dbReference>
<accession>A0A923HF76</accession>
<dbReference type="GO" id="GO:0042742">
    <property type="term" value="P:defense response to bacterium"/>
    <property type="evidence" value="ECO:0007669"/>
    <property type="project" value="UniProtKB-KW"/>
</dbReference>
<reference evidence="7" key="1">
    <citation type="submission" date="2020-08" db="EMBL/GenBank/DDBJ databases">
        <title>Novel species isolated from subtropical streams in China.</title>
        <authorList>
            <person name="Lu H."/>
        </authorList>
    </citation>
    <scope>NUCLEOTIDE SEQUENCE</scope>
    <source>
        <strain evidence="7">KACC 12607</strain>
    </source>
</reference>
<dbReference type="InterPro" id="IPR051018">
    <property type="entry name" value="Bacteriophage_GH24"/>
</dbReference>
<evidence type="ECO:0000256" key="4">
    <source>
        <dbReference type="ARBA" id="ARBA00022801"/>
    </source>
</evidence>
<dbReference type="GO" id="GO:0016998">
    <property type="term" value="P:cell wall macromolecule catabolic process"/>
    <property type="evidence" value="ECO:0007669"/>
    <property type="project" value="InterPro"/>
</dbReference>
<dbReference type="EMBL" id="JACOFV010000001">
    <property type="protein sequence ID" value="MBC3860492.1"/>
    <property type="molecule type" value="Genomic_DNA"/>
</dbReference>
<dbReference type="GO" id="GO:0031640">
    <property type="term" value="P:killing of cells of another organism"/>
    <property type="evidence" value="ECO:0007669"/>
    <property type="project" value="UniProtKB-KW"/>
</dbReference>